<organism evidence="2 3">
    <name type="scientific">Acidithiobacillus ferrooxidans (strain ATCC 23270 / DSM 14882 / CIP 104768 / NCIMB 8455)</name>
    <name type="common">Ferrobacillus ferrooxidans (strain ATCC 23270)</name>
    <dbReference type="NCBI Taxonomy" id="243159"/>
    <lineage>
        <taxon>Bacteria</taxon>
        <taxon>Pseudomonadati</taxon>
        <taxon>Pseudomonadota</taxon>
        <taxon>Acidithiobacillia</taxon>
        <taxon>Acidithiobacillales</taxon>
        <taxon>Acidithiobacillaceae</taxon>
        <taxon>Acidithiobacillus</taxon>
    </lineage>
</organism>
<keyword evidence="3" id="KW-1185">Reference proteome</keyword>
<feature type="transmembrane region" description="Helical" evidence="1">
    <location>
        <begin position="82"/>
        <end position="103"/>
    </location>
</feature>
<dbReference type="Proteomes" id="UP000001362">
    <property type="component" value="Chromosome"/>
</dbReference>
<dbReference type="eggNOG" id="ENOG5033CE4">
    <property type="taxonomic scope" value="Bacteria"/>
</dbReference>
<keyword evidence="1" id="KW-1133">Transmembrane helix</keyword>
<dbReference type="AlphaFoldDB" id="B7J808"/>
<keyword evidence="1" id="KW-0812">Transmembrane</keyword>
<proteinExistence type="predicted"/>
<feature type="transmembrane region" description="Helical" evidence="1">
    <location>
        <begin position="115"/>
        <end position="135"/>
    </location>
</feature>
<feature type="transmembrane region" description="Helical" evidence="1">
    <location>
        <begin position="142"/>
        <end position="161"/>
    </location>
</feature>
<dbReference type="GeneID" id="65280357"/>
<dbReference type="PaxDb" id="243159-AFE_1060"/>
<accession>B7J808</accession>
<dbReference type="EMBL" id="CP001219">
    <property type="protein sequence ID" value="ACK78338.1"/>
    <property type="molecule type" value="Genomic_DNA"/>
</dbReference>
<feature type="transmembrane region" description="Helical" evidence="1">
    <location>
        <begin position="7"/>
        <end position="23"/>
    </location>
</feature>
<evidence type="ECO:0000313" key="3">
    <source>
        <dbReference type="Proteomes" id="UP000001362"/>
    </source>
</evidence>
<reference evidence="2 3" key="1">
    <citation type="journal article" date="2008" name="BMC Genomics">
        <title>Acidithiobacillus ferrooxidans metabolism: from genome sequence to industrial applications.</title>
        <authorList>
            <person name="Valdes J."/>
            <person name="Pedroso I."/>
            <person name="Quatrini R."/>
            <person name="Dodson R.J."/>
            <person name="Tettelin H."/>
            <person name="Blake R.II."/>
            <person name="Eisen J.A."/>
            <person name="Holmes D.S."/>
        </authorList>
    </citation>
    <scope>NUCLEOTIDE SEQUENCE [LARGE SCALE GENOMIC DNA]</scope>
    <source>
        <strain evidence="3">ATCC 23270 / DSM 14882 / CIP 104768 / NCIMB 8455</strain>
    </source>
</reference>
<sequence length="164" mass="18327">MAFSPGDLAGLLTIIWVLVLRLFRRHIVVLWMVALPGVILHELAHWTIAFITIGRPGFPRFLPKRMGNAWALGRVPIHHPRWYNGALIGLAPLLLIPLAGLALHDGIPDTFHWGAAWKFAVVPFIAAECLLECLPSPADWRLARMSAIPLLLFGIAGFLWWKAH</sequence>
<evidence type="ECO:0000313" key="2">
    <source>
        <dbReference type="EMBL" id="ACK78338.1"/>
    </source>
</evidence>
<dbReference type="RefSeq" id="WP_012606770.1">
    <property type="nucleotide sequence ID" value="NC_011761.1"/>
</dbReference>
<protein>
    <submittedName>
        <fullName evidence="2">Uncharacterized protein</fullName>
    </submittedName>
</protein>
<dbReference type="HOGENOM" id="CLU_117224_0_0_6"/>
<dbReference type="STRING" id="243159.AFE_1060"/>
<keyword evidence="1" id="KW-0472">Membrane</keyword>
<evidence type="ECO:0000256" key="1">
    <source>
        <dbReference type="SAM" id="Phobius"/>
    </source>
</evidence>
<gene>
    <name evidence="2" type="ordered locus">AFE_1060</name>
</gene>
<name>B7J808_ACIF2</name>
<dbReference type="KEGG" id="afr:AFE_1060"/>